<reference evidence="11" key="1">
    <citation type="submission" date="2016-10" db="EMBL/GenBank/DDBJ databases">
        <authorList>
            <person name="Varghese N."/>
            <person name="Submissions S."/>
        </authorList>
    </citation>
    <scope>NUCLEOTIDE SEQUENCE [LARGE SCALE GENOMIC DNA]</scope>
    <source>
        <strain evidence="11">DSM 24536</strain>
    </source>
</reference>
<feature type="transmembrane region" description="Helical" evidence="8">
    <location>
        <begin position="76"/>
        <end position="95"/>
    </location>
</feature>
<keyword evidence="7 8" id="KW-0472">Membrane</keyword>
<gene>
    <name evidence="10" type="ORF">SAMN05421813_14217</name>
</gene>
<feature type="transmembrane region" description="Helical" evidence="8">
    <location>
        <begin position="296"/>
        <end position="314"/>
    </location>
</feature>
<dbReference type="EMBL" id="FNHH01000042">
    <property type="protein sequence ID" value="SDN11018.1"/>
    <property type="molecule type" value="Genomic_DNA"/>
</dbReference>
<sequence>MAMNSSTKKTLVLIGFIALKFFLQYSLINTEYELQRDEYLHLDQANHLAWGYTSIPPVTSWISTLIFFLGGTVFWIKFFPALFGALTMLVVWKTIEQLKGNIFALSLGSTAVLFSSLLRLNTLFQPNSLDVLCWTTIYFFIIKYFNTEKPKWLYFGAIVFAIGFLNKYNIVFMLAGLFPAILLTPQRTILINKSFYQAILLGLLLILPNLLWQYNNQFPVIQHLKELSDTQLVNVNRWSFLKAQLLFFIGGFFLIIAALYALVFYTPFKKYRTFFWSILFTLLVFISLKAKDYYAIGLYPIYLAFGSVFLADLLKSGRLKYLQPLAVAIPVLFFIPMYNFAFPNKSPEHIIQNPERYKDTGQLRWEDGKDHAIPQDYADMLGWKELAHKTDSIYSTLPEQGKTLVLCDNYGQAGAINYYTKKGIKAVSFNADYINWINLEQQYSNLIRIKYYEEIETELKTSGPYFKTSVLSDSISNPYAREYRTRIYTFTGAKIDINKRLRTEIDNLRNRGSD</sequence>
<evidence type="ECO:0000256" key="3">
    <source>
        <dbReference type="ARBA" id="ARBA00022676"/>
    </source>
</evidence>
<feature type="transmembrane region" description="Helical" evidence="8">
    <location>
        <begin position="273"/>
        <end position="290"/>
    </location>
</feature>
<keyword evidence="6 8" id="KW-1133">Transmembrane helix</keyword>
<evidence type="ECO:0000256" key="2">
    <source>
        <dbReference type="ARBA" id="ARBA00022475"/>
    </source>
</evidence>
<evidence type="ECO:0000313" key="11">
    <source>
        <dbReference type="Proteomes" id="UP000199226"/>
    </source>
</evidence>
<keyword evidence="11" id="KW-1185">Reference proteome</keyword>
<feature type="transmembrane region" description="Helical" evidence="8">
    <location>
        <begin position="127"/>
        <end position="146"/>
    </location>
</feature>
<dbReference type="Pfam" id="PF13231">
    <property type="entry name" value="PMT_2"/>
    <property type="match status" value="1"/>
</dbReference>
<dbReference type="PANTHER" id="PTHR33908">
    <property type="entry name" value="MANNOSYLTRANSFERASE YKCB-RELATED"/>
    <property type="match status" value="1"/>
</dbReference>
<comment type="subcellular location">
    <subcellularLocation>
        <location evidence="1">Cell membrane</location>
        <topology evidence="1">Multi-pass membrane protein</topology>
    </subcellularLocation>
</comment>
<evidence type="ECO:0000259" key="9">
    <source>
        <dbReference type="Pfam" id="PF13231"/>
    </source>
</evidence>
<proteinExistence type="predicted"/>
<evidence type="ECO:0000256" key="1">
    <source>
        <dbReference type="ARBA" id="ARBA00004651"/>
    </source>
</evidence>
<dbReference type="Proteomes" id="UP000199226">
    <property type="component" value="Unassembled WGS sequence"/>
</dbReference>
<keyword evidence="2" id="KW-1003">Cell membrane</keyword>
<evidence type="ECO:0000256" key="8">
    <source>
        <dbReference type="SAM" id="Phobius"/>
    </source>
</evidence>
<dbReference type="GO" id="GO:0009103">
    <property type="term" value="P:lipopolysaccharide biosynthetic process"/>
    <property type="evidence" value="ECO:0007669"/>
    <property type="project" value="UniProtKB-ARBA"/>
</dbReference>
<feature type="transmembrane region" description="Helical" evidence="8">
    <location>
        <begin position="321"/>
        <end position="341"/>
    </location>
</feature>
<feature type="transmembrane region" description="Helical" evidence="8">
    <location>
        <begin position="12"/>
        <end position="28"/>
    </location>
</feature>
<protein>
    <submittedName>
        <fullName evidence="10">Dolichyl-phosphate-mannose-protein mannosyltransferase</fullName>
    </submittedName>
</protein>
<dbReference type="STRING" id="990371.SAMN05421813_14217"/>
<name>A0A1G9YP91_9SPHI</name>
<evidence type="ECO:0000256" key="5">
    <source>
        <dbReference type="ARBA" id="ARBA00022692"/>
    </source>
</evidence>
<evidence type="ECO:0000256" key="6">
    <source>
        <dbReference type="ARBA" id="ARBA00022989"/>
    </source>
</evidence>
<keyword evidence="3 10" id="KW-0328">Glycosyltransferase</keyword>
<dbReference type="GO" id="GO:0005886">
    <property type="term" value="C:plasma membrane"/>
    <property type="evidence" value="ECO:0007669"/>
    <property type="project" value="UniProtKB-SubCell"/>
</dbReference>
<feature type="transmembrane region" description="Helical" evidence="8">
    <location>
        <begin position="48"/>
        <end position="69"/>
    </location>
</feature>
<dbReference type="InterPro" id="IPR050297">
    <property type="entry name" value="LipidA_mod_glycosyltrf_83"/>
</dbReference>
<keyword evidence="4 10" id="KW-0808">Transferase</keyword>
<accession>A0A1G9YP91</accession>
<dbReference type="AlphaFoldDB" id="A0A1G9YP91"/>
<evidence type="ECO:0000256" key="4">
    <source>
        <dbReference type="ARBA" id="ARBA00022679"/>
    </source>
</evidence>
<dbReference type="OrthoDB" id="9813729at2"/>
<feature type="transmembrane region" description="Helical" evidence="8">
    <location>
        <begin position="195"/>
        <end position="214"/>
    </location>
</feature>
<feature type="transmembrane region" description="Helical" evidence="8">
    <location>
        <begin position="245"/>
        <end position="266"/>
    </location>
</feature>
<organism evidence="10 11">
    <name type="scientific">Daejeonella rubra</name>
    <dbReference type="NCBI Taxonomy" id="990371"/>
    <lineage>
        <taxon>Bacteria</taxon>
        <taxon>Pseudomonadati</taxon>
        <taxon>Bacteroidota</taxon>
        <taxon>Sphingobacteriia</taxon>
        <taxon>Sphingobacteriales</taxon>
        <taxon>Sphingobacteriaceae</taxon>
        <taxon>Daejeonella</taxon>
    </lineage>
</organism>
<evidence type="ECO:0000256" key="7">
    <source>
        <dbReference type="ARBA" id="ARBA00023136"/>
    </source>
</evidence>
<evidence type="ECO:0000313" key="10">
    <source>
        <dbReference type="EMBL" id="SDN11018.1"/>
    </source>
</evidence>
<keyword evidence="5 8" id="KW-0812">Transmembrane</keyword>
<dbReference type="GO" id="GO:0016763">
    <property type="term" value="F:pentosyltransferase activity"/>
    <property type="evidence" value="ECO:0007669"/>
    <property type="project" value="TreeGrafter"/>
</dbReference>
<feature type="transmembrane region" description="Helical" evidence="8">
    <location>
        <begin position="152"/>
        <end position="183"/>
    </location>
</feature>
<feature type="domain" description="Glycosyltransferase RgtA/B/C/D-like" evidence="9">
    <location>
        <begin position="56"/>
        <end position="212"/>
    </location>
</feature>
<dbReference type="PANTHER" id="PTHR33908:SF11">
    <property type="entry name" value="MEMBRANE PROTEIN"/>
    <property type="match status" value="1"/>
</dbReference>
<dbReference type="InterPro" id="IPR038731">
    <property type="entry name" value="RgtA/B/C-like"/>
</dbReference>